<dbReference type="EMBL" id="CAMKVN010000692">
    <property type="protein sequence ID" value="CAI2170372.1"/>
    <property type="molecule type" value="Genomic_DNA"/>
</dbReference>
<name>A0A9W4WL87_9GLOM</name>
<proteinExistence type="predicted"/>
<accession>A0A9W4WL87</accession>
<feature type="compositionally biased region" description="Basic and acidic residues" evidence="1">
    <location>
        <begin position="1"/>
        <end position="11"/>
    </location>
</feature>
<feature type="region of interest" description="Disordered" evidence="1">
    <location>
        <begin position="1"/>
        <end position="20"/>
    </location>
</feature>
<keyword evidence="3" id="KW-1185">Reference proteome</keyword>
<organism evidence="2 3">
    <name type="scientific">Funneliformis geosporum</name>
    <dbReference type="NCBI Taxonomy" id="1117311"/>
    <lineage>
        <taxon>Eukaryota</taxon>
        <taxon>Fungi</taxon>
        <taxon>Fungi incertae sedis</taxon>
        <taxon>Mucoromycota</taxon>
        <taxon>Glomeromycotina</taxon>
        <taxon>Glomeromycetes</taxon>
        <taxon>Glomerales</taxon>
        <taxon>Glomeraceae</taxon>
        <taxon>Funneliformis</taxon>
    </lineage>
</organism>
<evidence type="ECO:0000313" key="3">
    <source>
        <dbReference type="Proteomes" id="UP001153678"/>
    </source>
</evidence>
<feature type="compositionally biased region" description="Low complexity" evidence="1">
    <location>
        <begin position="25"/>
        <end position="37"/>
    </location>
</feature>
<sequence>MHFLAQEDKSIDSVSSKSGLKSSEALSSELGELQSEEPPQKSRIIPHIYKSRIKGISHRSPLCESEMIKIKILTVTIKDAAIFRIASNETFGSGPRDISGWMMAFYPYEKDGTKVTFNSIEAEDIPDGRVGVPFTTDNELH</sequence>
<feature type="region of interest" description="Disordered" evidence="1">
    <location>
        <begin position="25"/>
        <end position="44"/>
    </location>
</feature>
<evidence type="ECO:0000256" key="1">
    <source>
        <dbReference type="SAM" id="MobiDB-lite"/>
    </source>
</evidence>
<dbReference type="AlphaFoldDB" id="A0A9W4WL87"/>
<dbReference type="Proteomes" id="UP001153678">
    <property type="component" value="Unassembled WGS sequence"/>
</dbReference>
<dbReference type="OrthoDB" id="9978173at2759"/>
<evidence type="ECO:0000313" key="2">
    <source>
        <dbReference type="EMBL" id="CAI2170372.1"/>
    </source>
</evidence>
<comment type="caution">
    <text evidence="2">The sequence shown here is derived from an EMBL/GenBank/DDBJ whole genome shotgun (WGS) entry which is preliminary data.</text>
</comment>
<gene>
    <name evidence="2" type="ORF">FWILDA_LOCUS4548</name>
</gene>
<protein>
    <submittedName>
        <fullName evidence="2">13858_t:CDS:1</fullName>
    </submittedName>
</protein>
<reference evidence="2" key="1">
    <citation type="submission" date="2022-08" db="EMBL/GenBank/DDBJ databases">
        <authorList>
            <person name="Kallberg Y."/>
            <person name="Tangrot J."/>
            <person name="Rosling A."/>
        </authorList>
    </citation>
    <scope>NUCLEOTIDE SEQUENCE</scope>
    <source>
        <strain evidence="2">Wild A</strain>
    </source>
</reference>